<proteinExistence type="predicted"/>
<dbReference type="RefSeq" id="WP_393177059.1">
    <property type="nucleotide sequence ID" value="NZ_JBICRM010000059.1"/>
</dbReference>
<gene>
    <name evidence="2" type="ORF">ACFLIM_47590</name>
</gene>
<evidence type="ECO:0000313" key="2">
    <source>
        <dbReference type="EMBL" id="MFG1710850.1"/>
    </source>
</evidence>
<name>A0ABW7AX94_9ACTN</name>
<accession>A0ABW7AX94</accession>
<evidence type="ECO:0000313" key="3">
    <source>
        <dbReference type="Proteomes" id="UP001603978"/>
    </source>
</evidence>
<reference evidence="2 3" key="1">
    <citation type="submission" date="2024-10" db="EMBL/GenBank/DDBJ databases">
        <authorList>
            <person name="Topkara A.R."/>
            <person name="Saygin H."/>
        </authorList>
    </citation>
    <scope>NUCLEOTIDE SEQUENCE [LARGE SCALE GENOMIC DNA]</scope>
    <source>
        <strain evidence="2 3">M3C6</strain>
    </source>
</reference>
<protein>
    <submittedName>
        <fullName evidence="2">Uncharacterized protein</fullName>
    </submittedName>
</protein>
<comment type="caution">
    <text evidence="2">The sequence shown here is derived from an EMBL/GenBank/DDBJ whole genome shotgun (WGS) entry which is preliminary data.</text>
</comment>
<dbReference type="Proteomes" id="UP001603978">
    <property type="component" value="Unassembled WGS sequence"/>
</dbReference>
<evidence type="ECO:0000256" key="1">
    <source>
        <dbReference type="SAM" id="MobiDB-lite"/>
    </source>
</evidence>
<feature type="region of interest" description="Disordered" evidence="1">
    <location>
        <begin position="31"/>
        <end position="59"/>
    </location>
</feature>
<keyword evidence="3" id="KW-1185">Reference proteome</keyword>
<dbReference type="EMBL" id="JBICRM010000059">
    <property type="protein sequence ID" value="MFG1710850.1"/>
    <property type="molecule type" value="Genomic_DNA"/>
</dbReference>
<organism evidence="2 3">
    <name type="scientific">Nonomuraea marmarensis</name>
    <dbReference type="NCBI Taxonomy" id="3351344"/>
    <lineage>
        <taxon>Bacteria</taxon>
        <taxon>Bacillati</taxon>
        <taxon>Actinomycetota</taxon>
        <taxon>Actinomycetes</taxon>
        <taxon>Streptosporangiales</taxon>
        <taxon>Streptosporangiaceae</taxon>
        <taxon>Nonomuraea</taxon>
    </lineage>
</organism>
<sequence length="101" mass="10863">MKLLGSTPSVQARLVQRLLLNATAIVSIEQGDGRGRQPMPWKAAQTHDGLPRRQSAATRAPAGEFHFSAPPIADLFAAVHAGYGTHFRLPAVKPSRLNLSL</sequence>